<keyword evidence="10 11" id="KW-0472">Membrane</keyword>
<dbReference type="GO" id="GO:0005886">
    <property type="term" value="C:plasma membrane"/>
    <property type="evidence" value="ECO:0007669"/>
    <property type="project" value="UniProtKB-SubCell"/>
</dbReference>
<evidence type="ECO:0000256" key="3">
    <source>
        <dbReference type="ARBA" id="ARBA00012438"/>
    </source>
</evidence>
<reference evidence="13" key="2">
    <citation type="submission" date="2022-10" db="EMBL/GenBank/DDBJ databases">
        <authorList>
            <person name="Aronson H.S."/>
        </authorList>
    </citation>
    <scope>NUCLEOTIDE SEQUENCE</scope>
    <source>
        <strain evidence="13">RS19-109</strain>
    </source>
</reference>
<evidence type="ECO:0000256" key="5">
    <source>
        <dbReference type="ARBA" id="ARBA00022553"/>
    </source>
</evidence>
<dbReference type="InterPro" id="IPR011620">
    <property type="entry name" value="Sig_transdc_His_kinase_LytS_TM"/>
</dbReference>
<dbReference type="SMART" id="SM00086">
    <property type="entry name" value="PAC"/>
    <property type="match status" value="1"/>
</dbReference>
<dbReference type="PANTHER" id="PTHR43304">
    <property type="entry name" value="PHYTOCHROME-LIKE PROTEIN CPH1"/>
    <property type="match status" value="1"/>
</dbReference>
<dbReference type="InterPro" id="IPR035965">
    <property type="entry name" value="PAS-like_dom_sf"/>
</dbReference>
<feature type="transmembrane region" description="Helical" evidence="11">
    <location>
        <begin position="38"/>
        <end position="61"/>
    </location>
</feature>
<dbReference type="AlphaFoldDB" id="A0A9X4ME54"/>
<reference evidence="13" key="1">
    <citation type="journal article" date="2022" name="bioRxiv">
        <title>Thiovibrio frasassiensisgen. nov., sp. nov., an autotrophic, elemental sulfur disproportionating bacterium isolated from sulfidic karst sediment, and proposal of Thiovibrionaceae fam. nov.</title>
        <authorList>
            <person name="Aronson H."/>
            <person name="Thomas C."/>
            <person name="Bhattacharyya M."/>
            <person name="Eckstein S."/>
            <person name="Jensen S."/>
            <person name="Barco R."/>
            <person name="Macalady J."/>
            <person name="Amend J."/>
        </authorList>
    </citation>
    <scope>NUCLEOTIDE SEQUENCE</scope>
    <source>
        <strain evidence="13">RS19-109</strain>
    </source>
</reference>
<evidence type="ECO:0000259" key="12">
    <source>
        <dbReference type="PROSITE" id="PS50113"/>
    </source>
</evidence>
<dbReference type="InterPro" id="IPR052162">
    <property type="entry name" value="Sensor_kinase/Photoreceptor"/>
</dbReference>
<keyword evidence="9 11" id="KW-1133">Transmembrane helix</keyword>
<evidence type="ECO:0000256" key="11">
    <source>
        <dbReference type="SAM" id="Phobius"/>
    </source>
</evidence>
<dbReference type="InterPro" id="IPR000014">
    <property type="entry name" value="PAS"/>
</dbReference>
<dbReference type="InterPro" id="IPR000700">
    <property type="entry name" value="PAS-assoc_C"/>
</dbReference>
<evidence type="ECO:0000313" key="13">
    <source>
        <dbReference type="EMBL" id="MDG4475636.1"/>
    </source>
</evidence>
<organism evidence="13 14">
    <name type="scientific">Thiovibrio frasassiensis</name>
    <dbReference type="NCBI Taxonomy" id="2984131"/>
    <lineage>
        <taxon>Bacteria</taxon>
        <taxon>Pseudomonadati</taxon>
        <taxon>Thermodesulfobacteriota</taxon>
        <taxon>Desulfobulbia</taxon>
        <taxon>Desulfobulbales</taxon>
        <taxon>Thiovibrionaceae</taxon>
        <taxon>Thiovibrio</taxon>
    </lineage>
</organism>
<evidence type="ECO:0000313" key="14">
    <source>
        <dbReference type="Proteomes" id="UP001154240"/>
    </source>
</evidence>
<evidence type="ECO:0000256" key="4">
    <source>
        <dbReference type="ARBA" id="ARBA00022475"/>
    </source>
</evidence>
<comment type="subcellular location">
    <subcellularLocation>
        <location evidence="2">Cell membrane</location>
        <topology evidence="2">Multi-pass membrane protein</topology>
    </subcellularLocation>
</comment>
<dbReference type="GO" id="GO:0000155">
    <property type="term" value="F:phosphorelay sensor kinase activity"/>
    <property type="evidence" value="ECO:0007669"/>
    <property type="project" value="InterPro"/>
</dbReference>
<dbReference type="EMBL" id="JAPHEH010000001">
    <property type="protein sequence ID" value="MDG4475636.1"/>
    <property type="molecule type" value="Genomic_DNA"/>
</dbReference>
<dbReference type="Proteomes" id="UP001154240">
    <property type="component" value="Unassembled WGS sequence"/>
</dbReference>
<dbReference type="EC" id="2.7.13.3" evidence="3"/>
<evidence type="ECO:0000256" key="10">
    <source>
        <dbReference type="ARBA" id="ARBA00023136"/>
    </source>
</evidence>
<keyword evidence="6" id="KW-0808">Transferase</keyword>
<dbReference type="Pfam" id="PF08447">
    <property type="entry name" value="PAS_3"/>
    <property type="match status" value="1"/>
</dbReference>
<dbReference type="InterPro" id="IPR001610">
    <property type="entry name" value="PAC"/>
</dbReference>
<dbReference type="PROSITE" id="PS50113">
    <property type="entry name" value="PAC"/>
    <property type="match status" value="1"/>
</dbReference>
<evidence type="ECO:0000256" key="9">
    <source>
        <dbReference type="ARBA" id="ARBA00022989"/>
    </source>
</evidence>
<feature type="transmembrane region" description="Helical" evidence="11">
    <location>
        <begin position="6"/>
        <end position="26"/>
    </location>
</feature>
<keyword evidence="14" id="KW-1185">Reference proteome</keyword>
<sequence length="400" mass="44652">MIDPAFLGLIQNAALLLAMAFIYDVMTSRYRFGVSPPLMQVGIGALLGILGGILILTPWTYVPGVVFDTRSVLLSISGLFFGVIPTGIAMIITSALRLSLGGAAAWTGVAVILATGSLGILWRHLRRHPLTEISWQQFYLFGLLVHLVMLALMFILPWDTALRVLSQISLPVLLIYPLATTLLGILMVNRLGREDFSTQLQVSEERLRLALMAANQGLYDLNVQTGEAKISPEYATMLGYDPVGFQLTVNKWIERMHPDDREPVAMAYRDYIAGKIPEYRVEFRQRTKAGDWKWILSLGKVVEYDNAGRPLRMIGTHTDITERKQAEEALRENEIFIRTVLDNLPIGIAVNAVAPAVEFLYMNDNFPKFYHTTREALATSDAFWEAAYEDPIFGKPSGSK</sequence>
<keyword evidence="5" id="KW-0597">Phosphoprotein</keyword>
<feature type="transmembrane region" description="Helical" evidence="11">
    <location>
        <begin position="168"/>
        <end position="188"/>
    </location>
</feature>
<dbReference type="Gene3D" id="3.30.450.20">
    <property type="entry name" value="PAS domain"/>
    <property type="match status" value="2"/>
</dbReference>
<dbReference type="RefSeq" id="WP_307632609.1">
    <property type="nucleotide sequence ID" value="NZ_JAPHEH010000001.1"/>
</dbReference>
<evidence type="ECO:0000256" key="6">
    <source>
        <dbReference type="ARBA" id="ARBA00022679"/>
    </source>
</evidence>
<name>A0A9X4ME54_9BACT</name>
<gene>
    <name evidence="13" type="ORF">OLX77_05610</name>
</gene>
<accession>A0A9X4ME54</accession>
<dbReference type="GO" id="GO:0071555">
    <property type="term" value="P:cell wall organization"/>
    <property type="evidence" value="ECO:0007669"/>
    <property type="project" value="InterPro"/>
</dbReference>
<evidence type="ECO:0000256" key="1">
    <source>
        <dbReference type="ARBA" id="ARBA00000085"/>
    </source>
</evidence>
<feature type="transmembrane region" description="Helical" evidence="11">
    <location>
        <begin position="137"/>
        <end position="156"/>
    </location>
</feature>
<feature type="transmembrane region" description="Helical" evidence="11">
    <location>
        <begin position="103"/>
        <end position="125"/>
    </location>
</feature>
<dbReference type="NCBIfam" id="TIGR00229">
    <property type="entry name" value="sensory_box"/>
    <property type="match status" value="1"/>
</dbReference>
<evidence type="ECO:0000256" key="2">
    <source>
        <dbReference type="ARBA" id="ARBA00004651"/>
    </source>
</evidence>
<feature type="domain" description="PAC" evidence="12">
    <location>
        <begin position="279"/>
        <end position="332"/>
    </location>
</feature>
<keyword evidence="7 11" id="KW-0812">Transmembrane</keyword>
<dbReference type="PANTHER" id="PTHR43304:SF1">
    <property type="entry name" value="PAC DOMAIN-CONTAINING PROTEIN"/>
    <property type="match status" value="1"/>
</dbReference>
<dbReference type="CDD" id="cd00130">
    <property type="entry name" value="PAS"/>
    <property type="match status" value="1"/>
</dbReference>
<keyword evidence="8" id="KW-0418">Kinase</keyword>
<evidence type="ECO:0000256" key="8">
    <source>
        <dbReference type="ARBA" id="ARBA00022777"/>
    </source>
</evidence>
<keyword evidence="4" id="KW-1003">Cell membrane</keyword>
<dbReference type="InterPro" id="IPR013655">
    <property type="entry name" value="PAS_fold_3"/>
</dbReference>
<comment type="caution">
    <text evidence="13">The sequence shown here is derived from an EMBL/GenBank/DDBJ whole genome shotgun (WGS) entry which is preliminary data.</text>
</comment>
<proteinExistence type="predicted"/>
<dbReference type="SUPFAM" id="SSF55785">
    <property type="entry name" value="PYP-like sensor domain (PAS domain)"/>
    <property type="match status" value="2"/>
</dbReference>
<protein>
    <recommendedName>
        <fullName evidence="3">histidine kinase</fullName>
        <ecNumber evidence="3">2.7.13.3</ecNumber>
    </recommendedName>
</protein>
<feature type="transmembrane region" description="Helical" evidence="11">
    <location>
        <begin position="73"/>
        <end position="96"/>
    </location>
</feature>
<comment type="catalytic activity">
    <reaction evidence="1">
        <text>ATP + protein L-histidine = ADP + protein N-phospho-L-histidine.</text>
        <dbReference type="EC" id="2.7.13.3"/>
    </reaction>
</comment>
<evidence type="ECO:0000256" key="7">
    <source>
        <dbReference type="ARBA" id="ARBA00022692"/>
    </source>
</evidence>
<dbReference type="Pfam" id="PF07694">
    <property type="entry name" value="5TM-5TMR_LYT"/>
    <property type="match status" value="1"/>
</dbReference>